<evidence type="ECO:0000313" key="1">
    <source>
        <dbReference type="EMBL" id="CAD9416331.1"/>
    </source>
</evidence>
<gene>
    <name evidence="1" type="ORF">DSPE1174_LOCUS12410</name>
</gene>
<reference evidence="1" key="1">
    <citation type="submission" date="2021-01" db="EMBL/GenBank/DDBJ databases">
        <authorList>
            <person name="Corre E."/>
            <person name="Pelletier E."/>
            <person name="Niang G."/>
            <person name="Scheremetjew M."/>
            <person name="Finn R."/>
            <person name="Kale V."/>
            <person name="Holt S."/>
            <person name="Cochrane G."/>
            <person name="Meng A."/>
            <person name="Brown T."/>
            <person name="Cohen L."/>
        </authorList>
    </citation>
    <scope>NUCLEOTIDE SEQUENCE</scope>
    <source>
        <strain evidence="1">CCMP1381</strain>
    </source>
</reference>
<proteinExistence type="predicted"/>
<sequence length="222" mass="23455">MWVAGNRRLASRDHHKDLCKNENRTAREGCVEGRKGSAAAAAASPSPPLSTTSTITSTIASTTTIEVIMADTSFSAFVRTTEGETASSSTSVPHNPIQRTTAAVTAGAVAAGAEGGAAAAVASRTPLGDARGLAVHEILIDLVTDQATVFGMLATGQAVEYSTSDPLVGMVTSSGWWVKAKRKALEDPYACRYGSYLLTRTQGRTTVNRWVRGDRVRRELDR</sequence>
<name>A0A7S2C5V9_9STRA</name>
<protein>
    <submittedName>
        <fullName evidence="1">Uncharacterized protein</fullName>
    </submittedName>
</protein>
<dbReference type="AlphaFoldDB" id="A0A7S2C5V9"/>
<organism evidence="1">
    <name type="scientific">Octactis speculum</name>
    <dbReference type="NCBI Taxonomy" id="3111310"/>
    <lineage>
        <taxon>Eukaryota</taxon>
        <taxon>Sar</taxon>
        <taxon>Stramenopiles</taxon>
        <taxon>Ochrophyta</taxon>
        <taxon>Dictyochophyceae</taxon>
        <taxon>Dictyochales</taxon>
        <taxon>Dictyochaceae</taxon>
        <taxon>Octactis</taxon>
    </lineage>
</organism>
<dbReference type="EMBL" id="HBGS01024424">
    <property type="protein sequence ID" value="CAD9416331.1"/>
    <property type="molecule type" value="Transcribed_RNA"/>
</dbReference>
<accession>A0A7S2C5V9</accession>